<organism evidence="3">
    <name type="scientific">Acinetobacter baumannii</name>
    <dbReference type="NCBI Taxonomy" id="470"/>
    <lineage>
        <taxon>Bacteria</taxon>
        <taxon>Pseudomonadati</taxon>
        <taxon>Pseudomonadota</taxon>
        <taxon>Gammaproteobacteria</taxon>
        <taxon>Moraxellales</taxon>
        <taxon>Moraxellaceae</taxon>
        <taxon>Acinetobacter</taxon>
        <taxon>Acinetobacter calcoaceticus/baumannii complex</taxon>
    </lineage>
</organism>
<feature type="transmembrane region" description="Helical" evidence="1">
    <location>
        <begin position="35"/>
        <end position="52"/>
    </location>
</feature>
<feature type="transmembrane region" description="Helical" evidence="1">
    <location>
        <begin position="310"/>
        <end position="332"/>
    </location>
</feature>
<feature type="transmembrane region" description="Helical" evidence="1">
    <location>
        <begin position="203"/>
        <end position="227"/>
    </location>
</feature>
<reference evidence="3" key="2">
    <citation type="submission" date="2019-07" db="EMBL/GenBank/DDBJ databases">
        <authorList>
            <person name="Kenyon J.J."/>
            <person name="Grillot-Courvalin C."/>
            <person name="Earl A."/>
            <person name="Hall R.M."/>
        </authorList>
    </citation>
    <scope>NUCLEOTIDE SEQUENCE</scope>
    <source>
        <strain evidence="3">NIPH 190</strain>
    </source>
</reference>
<gene>
    <name evidence="3" type="primary">wzy</name>
    <name evidence="2" type="ORF">P9867_04460</name>
</gene>
<dbReference type="AlphaFoldDB" id="A0A6B9KVX8"/>
<sequence length="378" mass="43714">MIQLKREPSIFFLCILLFCFTLDVQAPIVFYGTQFLGLSILTVFRFYIYPHIRLKTIKIAIFSIILLEALCFFQYLYIQQLILISVYQKVVFLITIALLMYDYIVRVNFETLQRAISIYIIFLSFVVLAQFFGFYFLGLDRSILDFGIFLGGEESRTWSVGDWMYRPTGIMSEPAIFVGVQFGLLAIQYLIDKKAKISRILGILSLTLSMSFLGLILSALYLIIVYSKNIRNYIFGGVSIFIFYLFSFEMINDRIQRFNQGDDGSNNVKLQAIQYFFSDITLVLGGYGFLFPSENSPKFYDALLDLTFYLNTITVFGILIGMVFLILFFYMLINSKTTIKEKFLICLSLIKLSNPSVLFFACFALFCISILNERNILK</sequence>
<feature type="transmembrane region" description="Helical" evidence="1">
    <location>
        <begin position="116"/>
        <end position="137"/>
    </location>
</feature>
<reference evidence="3" key="1">
    <citation type="journal article" date="2015" name="Carbohydr. Res.">
        <title>Structures of three different neutral polysaccharides of Acinetobacter baumannii, NIPH190, NIPH201, and NIPH615, assigned to K30, K45, and K48 capsule types, respectively, based on capsule biosynthesis gene clusters.</title>
        <authorList>
            <person name="Shashkov A.S."/>
            <person name="Kenyon J.J."/>
            <person name="Arbatsky N.P."/>
            <person name="Shneider M.M."/>
            <person name="Popova A.V."/>
            <person name="Miroshnikov K.A."/>
            <person name="Volozhantsev N.V."/>
            <person name="Knirel Y.A."/>
        </authorList>
    </citation>
    <scope>NUCLEOTIDE SEQUENCE</scope>
    <source>
        <strain evidence="3">NIPH 190</strain>
    </source>
</reference>
<feature type="transmembrane region" description="Helical" evidence="1">
    <location>
        <begin position="344"/>
        <end position="371"/>
    </location>
</feature>
<keyword evidence="1" id="KW-0472">Membrane</keyword>
<feature type="transmembrane region" description="Helical" evidence="1">
    <location>
        <begin position="59"/>
        <end position="78"/>
    </location>
</feature>
<reference evidence="2" key="3">
    <citation type="submission" date="2023-01" db="EMBL/GenBank/DDBJ databases">
        <title>Genomic dissection of endemic carbapenem resistance: metallo-beta-lactamase gene dissemination through clonal, plasmid and integron transfer pathways.</title>
        <authorList>
            <person name="Macesic N."/>
        </authorList>
    </citation>
    <scope>NUCLEOTIDE SEQUENCE</scope>
    <source>
        <strain evidence="2">CPO519</strain>
    </source>
</reference>
<dbReference type="RefSeq" id="WP_000615436.1">
    <property type="nucleotide sequence ID" value="NZ_CP059474.1"/>
</dbReference>
<feature type="transmembrane region" description="Helical" evidence="1">
    <location>
        <begin position="233"/>
        <end position="251"/>
    </location>
</feature>
<name>A0A6B9KVX8_ACIBA</name>
<dbReference type="EMBL" id="MN166189">
    <property type="protein sequence ID" value="QHB12880.1"/>
    <property type="molecule type" value="Genomic_DNA"/>
</dbReference>
<keyword evidence="1" id="KW-0812">Transmembrane</keyword>
<proteinExistence type="predicted"/>
<evidence type="ECO:0000313" key="3">
    <source>
        <dbReference type="EMBL" id="QHB12880.1"/>
    </source>
</evidence>
<protein>
    <submittedName>
        <fullName evidence="3">Wzy</fullName>
    </submittedName>
</protein>
<accession>A0A6B9KVX8</accession>
<dbReference type="EMBL" id="JARTMM010000010">
    <property type="protein sequence ID" value="MDK4880987.1"/>
    <property type="molecule type" value="Genomic_DNA"/>
</dbReference>
<feature type="transmembrane region" description="Helical" evidence="1">
    <location>
        <begin position="174"/>
        <end position="191"/>
    </location>
</feature>
<feature type="transmembrane region" description="Helical" evidence="1">
    <location>
        <begin position="272"/>
        <end position="290"/>
    </location>
</feature>
<evidence type="ECO:0000256" key="1">
    <source>
        <dbReference type="SAM" id="Phobius"/>
    </source>
</evidence>
<keyword evidence="1" id="KW-1133">Transmembrane helix</keyword>
<evidence type="ECO:0000313" key="2">
    <source>
        <dbReference type="EMBL" id="MDK4880987.1"/>
    </source>
</evidence>
<feature type="transmembrane region" description="Helical" evidence="1">
    <location>
        <begin position="84"/>
        <end position="104"/>
    </location>
</feature>